<dbReference type="InterPro" id="IPR045584">
    <property type="entry name" value="Pilin-like"/>
</dbReference>
<dbReference type="SUPFAM" id="SSF54523">
    <property type="entry name" value="Pili subunits"/>
    <property type="match status" value="1"/>
</dbReference>
<sequence length="239" mass="26953">MNNFFKETKKALTMTKLNTLIKKLRTNRGNSLAEFAVTAAMMATLATVAAPRFAGVGDTAKRQQTMRNLNTIAGMANQFYQDKSNPEASTNPNGEGQGRLPGQESYDENLGGYAKLTDVEPSIDDFKKWDHSEGTKWRSVFGMRYAETETYGYQFTDDEDNSKFGPTEWMSYMAEKNPIDSPYDQGHYIYTVIKGGQTESWNQTDSTWVFNDSCSECGPIIILADAYNPSMFWMVLNFN</sequence>
<dbReference type="Gene3D" id="3.30.700.10">
    <property type="entry name" value="Glycoprotein, Type 4 Pilin"/>
    <property type="match status" value="1"/>
</dbReference>
<evidence type="ECO:0000313" key="2">
    <source>
        <dbReference type="EMBL" id="SVB53345.1"/>
    </source>
</evidence>
<accession>A0A382ESJ0</accession>
<feature type="compositionally biased region" description="Polar residues" evidence="1">
    <location>
        <begin position="82"/>
        <end position="94"/>
    </location>
</feature>
<gene>
    <name evidence="2" type="ORF">METZ01_LOCUS206199</name>
</gene>
<name>A0A382ESJ0_9ZZZZ</name>
<evidence type="ECO:0000256" key="1">
    <source>
        <dbReference type="SAM" id="MobiDB-lite"/>
    </source>
</evidence>
<protein>
    <recommendedName>
        <fullName evidence="3">Type II secretion system protein GspG C-terminal domain-containing protein</fullName>
    </recommendedName>
</protein>
<organism evidence="2">
    <name type="scientific">marine metagenome</name>
    <dbReference type="NCBI Taxonomy" id="408172"/>
    <lineage>
        <taxon>unclassified sequences</taxon>
        <taxon>metagenomes</taxon>
        <taxon>ecological metagenomes</taxon>
    </lineage>
</organism>
<evidence type="ECO:0008006" key="3">
    <source>
        <dbReference type="Google" id="ProtNLM"/>
    </source>
</evidence>
<dbReference type="AlphaFoldDB" id="A0A382ESJ0"/>
<dbReference type="EMBL" id="UINC01045958">
    <property type="protein sequence ID" value="SVB53345.1"/>
    <property type="molecule type" value="Genomic_DNA"/>
</dbReference>
<proteinExistence type="predicted"/>
<reference evidence="2" key="1">
    <citation type="submission" date="2018-05" db="EMBL/GenBank/DDBJ databases">
        <authorList>
            <person name="Lanie J.A."/>
            <person name="Ng W.-L."/>
            <person name="Kazmierczak K.M."/>
            <person name="Andrzejewski T.M."/>
            <person name="Davidsen T.M."/>
            <person name="Wayne K.J."/>
            <person name="Tettelin H."/>
            <person name="Glass J.I."/>
            <person name="Rusch D."/>
            <person name="Podicherti R."/>
            <person name="Tsui H.-C.T."/>
            <person name="Winkler M.E."/>
        </authorList>
    </citation>
    <scope>NUCLEOTIDE SEQUENCE</scope>
</reference>
<feature type="region of interest" description="Disordered" evidence="1">
    <location>
        <begin position="82"/>
        <end position="109"/>
    </location>
</feature>